<feature type="region of interest" description="Disordered" evidence="1">
    <location>
        <begin position="90"/>
        <end position="112"/>
    </location>
</feature>
<reference evidence="2 3" key="1">
    <citation type="journal article" date="2019" name="Sci. Rep.">
        <title>A high-quality genome of Eragrostis curvula grass provides insights into Poaceae evolution and supports new strategies to enhance forage quality.</title>
        <authorList>
            <person name="Carballo J."/>
            <person name="Santos B.A.C.M."/>
            <person name="Zappacosta D."/>
            <person name="Garbus I."/>
            <person name="Selva J.P."/>
            <person name="Gallo C.A."/>
            <person name="Diaz A."/>
            <person name="Albertini E."/>
            <person name="Caccamo M."/>
            <person name="Echenique V."/>
        </authorList>
    </citation>
    <scope>NUCLEOTIDE SEQUENCE [LARGE SCALE GENOMIC DNA]</scope>
    <source>
        <strain evidence="3">cv. Victoria</strain>
        <tissue evidence="2">Leaf</tissue>
    </source>
</reference>
<dbReference type="InterPro" id="IPR012871">
    <property type="entry name" value="DUF1668_ORYSA"/>
</dbReference>
<accession>A0A5J9W174</accession>
<evidence type="ECO:0008006" key="4">
    <source>
        <dbReference type="Google" id="ProtNLM"/>
    </source>
</evidence>
<dbReference type="Gramene" id="TVU41701">
    <property type="protein sequence ID" value="TVU41701"/>
    <property type="gene ID" value="EJB05_15244"/>
</dbReference>
<dbReference type="InterPro" id="IPR011043">
    <property type="entry name" value="Gal_Oxase/kelch_b-propeller"/>
</dbReference>
<dbReference type="Pfam" id="PF07893">
    <property type="entry name" value="DUF1668"/>
    <property type="match status" value="1"/>
</dbReference>
<evidence type="ECO:0000313" key="2">
    <source>
        <dbReference type="EMBL" id="TVU41701.1"/>
    </source>
</evidence>
<dbReference type="EMBL" id="RWGY01000007">
    <property type="protein sequence ID" value="TVU41701.1"/>
    <property type="molecule type" value="Genomic_DNA"/>
</dbReference>
<dbReference type="Proteomes" id="UP000324897">
    <property type="component" value="Chromosome 4"/>
</dbReference>
<dbReference type="PANTHER" id="PTHR33085">
    <property type="entry name" value="OS12G0113100 PROTEIN-RELATED"/>
    <property type="match status" value="1"/>
</dbReference>
<evidence type="ECO:0000256" key="1">
    <source>
        <dbReference type="SAM" id="MobiDB-lite"/>
    </source>
</evidence>
<dbReference type="PANTHER" id="PTHR33085:SF113">
    <property type="entry name" value="OS05G0126000 PROTEIN"/>
    <property type="match status" value="1"/>
</dbReference>
<dbReference type="AlphaFoldDB" id="A0A5J9W174"/>
<evidence type="ECO:0000313" key="3">
    <source>
        <dbReference type="Proteomes" id="UP000324897"/>
    </source>
</evidence>
<dbReference type="SUPFAM" id="SSF50965">
    <property type="entry name" value="Galactose oxidase, central domain"/>
    <property type="match status" value="1"/>
</dbReference>
<protein>
    <recommendedName>
        <fullName evidence="4">F-box associated domain-containing protein</fullName>
    </recommendedName>
</protein>
<comment type="caution">
    <text evidence="2">The sequence shown here is derived from an EMBL/GenBank/DDBJ whole genome shotgun (WGS) entry which is preliminary data.</text>
</comment>
<name>A0A5J9W174_9POAL</name>
<proteinExistence type="predicted"/>
<organism evidence="2 3">
    <name type="scientific">Eragrostis curvula</name>
    <name type="common">weeping love grass</name>
    <dbReference type="NCBI Taxonomy" id="38414"/>
    <lineage>
        <taxon>Eukaryota</taxon>
        <taxon>Viridiplantae</taxon>
        <taxon>Streptophyta</taxon>
        <taxon>Embryophyta</taxon>
        <taxon>Tracheophyta</taxon>
        <taxon>Spermatophyta</taxon>
        <taxon>Magnoliopsida</taxon>
        <taxon>Liliopsida</taxon>
        <taxon>Poales</taxon>
        <taxon>Poaceae</taxon>
        <taxon>PACMAD clade</taxon>
        <taxon>Chloridoideae</taxon>
        <taxon>Eragrostideae</taxon>
        <taxon>Eragrostidinae</taxon>
        <taxon>Eragrostis</taxon>
    </lineage>
</organism>
<gene>
    <name evidence="2" type="ORF">EJB05_15244</name>
</gene>
<sequence length="257" mass="28775">MIRRFVNLVTENCNSYTYSLHRLDVAKHLFYASTAEAQAANAAHEDNQRVRIAALQRLFCSSYSVRSYFFSSSYSVFSSIYSVRNRDPAAASSGDHVLPTAPTAGDDDDDWSPEDNDRFLLLSPRSSDARILHVTYGGPTFLYDANARSTSTLPSRKGPLGYTSMFISIAGASSGKENESIYLMNDHHPYPSFEVLDLNKRPRRWRPLPLPPFANDIDCCIESFTVVDGGGTICVSSNCKGTYCFDTRRHRWRHAGD</sequence>
<keyword evidence="3" id="KW-1185">Reference proteome</keyword>
<feature type="non-terminal residue" evidence="2">
    <location>
        <position position="1"/>
    </location>
</feature>